<evidence type="ECO:0000313" key="1">
    <source>
        <dbReference type="EMBL" id="OWR43033.1"/>
    </source>
</evidence>
<proteinExistence type="predicted"/>
<evidence type="ECO:0000313" key="2">
    <source>
        <dbReference type="Proteomes" id="UP000007151"/>
    </source>
</evidence>
<organism evidence="1 2">
    <name type="scientific">Danaus plexippus plexippus</name>
    <dbReference type="NCBI Taxonomy" id="278856"/>
    <lineage>
        <taxon>Eukaryota</taxon>
        <taxon>Metazoa</taxon>
        <taxon>Ecdysozoa</taxon>
        <taxon>Arthropoda</taxon>
        <taxon>Hexapoda</taxon>
        <taxon>Insecta</taxon>
        <taxon>Pterygota</taxon>
        <taxon>Neoptera</taxon>
        <taxon>Endopterygota</taxon>
        <taxon>Lepidoptera</taxon>
        <taxon>Glossata</taxon>
        <taxon>Ditrysia</taxon>
        <taxon>Papilionoidea</taxon>
        <taxon>Nymphalidae</taxon>
        <taxon>Danainae</taxon>
        <taxon>Danaini</taxon>
        <taxon>Danaina</taxon>
        <taxon>Danaus</taxon>
        <taxon>Danaus</taxon>
    </lineage>
</organism>
<protein>
    <submittedName>
        <fullName evidence="1">Uncharacterized protein</fullName>
    </submittedName>
</protein>
<dbReference type="AlphaFoldDB" id="A0A212ENH6"/>
<reference evidence="1 2" key="1">
    <citation type="journal article" date="2011" name="Cell">
        <title>The monarch butterfly genome yields insights into long-distance migration.</title>
        <authorList>
            <person name="Zhan S."/>
            <person name="Merlin C."/>
            <person name="Boore J.L."/>
            <person name="Reppert S.M."/>
        </authorList>
    </citation>
    <scope>NUCLEOTIDE SEQUENCE [LARGE SCALE GENOMIC DNA]</scope>
    <source>
        <strain evidence="1">F-2</strain>
    </source>
</reference>
<name>A0A212ENH6_DANPL</name>
<dbReference type="eggNOG" id="ENOG502S7C9">
    <property type="taxonomic scope" value="Eukaryota"/>
</dbReference>
<dbReference type="InParanoid" id="A0A212ENH6"/>
<sequence length="39" mass="4651">MGTIGCYNYVKSDGDNRKYKNIYVIMRPDDPRVEKIRKN</sequence>
<accession>A0A212ENH6</accession>
<gene>
    <name evidence="1" type="ORF">KGM_202148</name>
</gene>
<dbReference type="Proteomes" id="UP000007151">
    <property type="component" value="Unassembled WGS sequence"/>
</dbReference>
<comment type="caution">
    <text evidence="1">The sequence shown here is derived from an EMBL/GenBank/DDBJ whole genome shotgun (WGS) entry which is preliminary data.</text>
</comment>
<dbReference type="KEGG" id="dpl:KGM_202148"/>
<dbReference type="STRING" id="278856.A0A212ENH6"/>
<dbReference type="EMBL" id="AGBW02013658">
    <property type="protein sequence ID" value="OWR43033.1"/>
    <property type="molecule type" value="Genomic_DNA"/>
</dbReference>
<dbReference type="FunCoup" id="A0A212ENH6">
    <property type="interactions" value="10"/>
</dbReference>
<keyword evidence="2" id="KW-1185">Reference proteome</keyword>